<organism evidence="1 2">
    <name type="scientific">Plectosphaerella plurivora</name>
    <dbReference type="NCBI Taxonomy" id="936078"/>
    <lineage>
        <taxon>Eukaryota</taxon>
        <taxon>Fungi</taxon>
        <taxon>Dikarya</taxon>
        <taxon>Ascomycota</taxon>
        <taxon>Pezizomycotina</taxon>
        <taxon>Sordariomycetes</taxon>
        <taxon>Hypocreomycetidae</taxon>
        <taxon>Glomerellales</taxon>
        <taxon>Plectosphaerellaceae</taxon>
        <taxon>Plectosphaerella</taxon>
    </lineage>
</organism>
<reference evidence="1" key="1">
    <citation type="journal article" date="2021" name="Nat. Commun.">
        <title>Genetic determinants of endophytism in the Arabidopsis root mycobiome.</title>
        <authorList>
            <person name="Mesny F."/>
            <person name="Miyauchi S."/>
            <person name="Thiergart T."/>
            <person name="Pickel B."/>
            <person name="Atanasova L."/>
            <person name="Karlsson M."/>
            <person name="Huettel B."/>
            <person name="Barry K.W."/>
            <person name="Haridas S."/>
            <person name="Chen C."/>
            <person name="Bauer D."/>
            <person name="Andreopoulos W."/>
            <person name="Pangilinan J."/>
            <person name="LaButti K."/>
            <person name="Riley R."/>
            <person name="Lipzen A."/>
            <person name="Clum A."/>
            <person name="Drula E."/>
            <person name="Henrissat B."/>
            <person name="Kohler A."/>
            <person name="Grigoriev I.V."/>
            <person name="Martin F.M."/>
            <person name="Hacquard S."/>
        </authorList>
    </citation>
    <scope>NUCLEOTIDE SEQUENCE</scope>
    <source>
        <strain evidence="1">MPI-SDFR-AT-0117</strain>
    </source>
</reference>
<proteinExistence type="predicted"/>
<name>A0A9P8VLC2_9PEZI</name>
<protein>
    <submittedName>
        <fullName evidence="1">Uncharacterized protein</fullName>
    </submittedName>
</protein>
<evidence type="ECO:0000313" key="1">
    <source>
        <dbReference type="EMBL" id="KAH6695622.1"/>
    </source>
</evidence>
<gene>
    <name evidence="1" type="ORF">F5X68DRAFT_219983</name>
</gene>
<dbReference type="Proteomes" id="UP000770015">
    <property type="component" value="Unassembled WGS sequence"/>
</dbReference>
<dbReference type="OrthoDB" id="3590765at2759"/>
<comment type="caution">
    <text evidence="1">The sequence shown here is derived from an EMBL/GenBank/DDBJ whole genome shotgun (WGS) entry which is preliminary data.</text>
</comment>
<accession>A0A9P8VLC2</accession>
<evidence type="ECO:0000313" key="2">
    <source>
        <dbReference type="Proteomes" id="UP000770015"/>
    </source>
</evidence>
<sequence length="480" mass="51107">MGSVSPVTTMPSPYRLANLAGLAIGHSILPAWSRLAGLGPVDSSPVPGPYTGGSSATPISHAIQTPPGVYSVRQLVLSLSPLLDSIVFRLGNDAPGDIPARTLLIDGLAASLATSGRESTLPLGHSDGVRGELSRQANRIAKTIVHTVREATPSPAPDDNVNIRSPCEGHTWTPAVASLLLGPRSSAELMHLYNEWLHRLILLRDALLPFENFDEVPLVASPEGRGIRAVEEQRKLFLVHCLTGNIPNAALVDLAKVFTSPGLSRGGYAFQYAQGVVLPAFISGSSSAHLLRYHATKFQCQADRLFEYEHRSYIDVPRTEVAAGEGEKGLKASRPETVEASLVFEDGSHPDARVVKLKLELGSGECVAVDLGQIARGRRYAYKPGSQGKENVTSNGSEDGVVVHRATDLLSLPSLVVSPRAKGGKQRLHVVHAANEVVKLALLGKLYPENVIIGGQGDDLEAARGAGKGFSERFVIVDDE</sequence>
<dbReference type="EMBL" id="JAGSXJ010000002">
    <property type="protein sequence ID" value="KAH6695622.1"/>
    <property type="molecule type" value="Genomic_DNA"/>
</dbReference>
<dbReference type="AlphaFoldDB" id="A0A9P8VLC2"/>
<keyword evidence="2" id="KW-1185">Reference proteome</keyword>